<dbReference type="EMBL" id="RAHH01000040">
    <property type="protein sequence ID" value="RJT35129.1"/>
    <property type="molecule type" value="Genomic_DNA"/>
</dbReference>
<keyword evidence="2" id="KW-1185">Reference proteome</keyword>
<evidence type="ECO:0000313" key="1">
    <source>
        <dbReference type="EMBL" id="RJT35129.1"/>
    </source>
</evidence>
<sequence length="126" mass="13840">MSYTHVLVKMNAAEKAKPLVHVESDLDENFVVEHIIKPFINGEVIFIDGSRARSEDIAKISVYSSEKCGLELHDEENGKIKQSSARARANRIFSGNVGMTTLSSAIKGEGSQEITRKVFNQAMGVS</sequence>
<name>A0A419N2M3_9GAMM</name>
<comment type="caution">
    <text evidence="1">The sequence shown here is derived from an EMBL/GenBank/DDBJ whole genome shotgun (WGS) entry which is preliminary data.</text>
</comment>
<dbReference type="OrthoDB" id="6636568at2"/>
<gene>
    <name evidence="1" type="ORF">D6C13_23185</name>
</gene>
<proteinExistence type="predicted"/>
<reference evidence="1 2" key="1">
    <citation type="submission" date="2018-09" db="EMBL/GenBank/DDBJ databases">
        <authorList>
            <person name="Le Fleche-Mateos A."/>
        </authorList>
    </citation>
    <scope>NUCLEOTIDE SEQUENCE [LARGE SCALE GENOMIC DNA]</scope>
    <source>
        <strain evidence="1 2">DSM 27399</strain>
    </source>
</reference>
<accession>A0A419N2M3</accession>
<organism evidence="1 2">
    <name type="scientific">Rahnella woolbedingensis</name>
    <dbReference type="NCBI Taxonomy" id="1510574"/>
    <lineage>
        <taxon>Bacteria</taxon>
        <taxon>Pseudomonadati</taxon>
        <taxon>Pseudomonadota</taxon>
        <taxon>Gammaproteobacteria</taxon>
        <taxon>Enterobacterales</taxon>
        <taxon>Yersiniaceae</taxon>
        <taxon>Rahnella</taxon>
    </lineage>
</organism>
<dbReference type="Proteomes" id="UP000284908">
    <property type="component" value="Unassembled WGS sequence"/>
</dbReference>
<evidence type="ECO:0000313" key="2">
    <source>
        <dbReference type="Proteomes" id="UP000284908"/>
    </source>
</evidence>
<dbReference type="RefSeq" id="WP_120135023.1">
    <property type="nucleotide sequence ID" value="NZ_RAHH01000040.1"/>
</dbReference>
<dbReference type="AlphaFoldDB" id="A0A419N2M3"/>
<protein>
    <submittedName>
        <fullName evidence="1">Uncharacterized protein</fullName>
    </submittedName>
</protein>